<dbReference type="PANTHER" id="PTHR47545">
    <property type="entry name" value="MULTIFUNCTIONAL CCA PROTEIN"/>
    <property type="match status" value="1"/>
</dbReference>
<evidence type="ECO:0000256" key="9">
    <source>
        <dbReference type="ARBA" id="ARBA00022842"/>
    </source>
</evidence>
<dbReference type="Proteomes" id="UP001594288">
    <property type="component" value="Unassembled WGS sequence"/>
</dbReference>
<dbReference type="InterPro" id="IPR003607">
    <property type="entry name" value="HD/PDEase_dom"/>
</dbReference>
<keyword evidence="2 11" id="KW-0808">Transferase</keyword>
<dbReference type="Pfam" id="PF01966">
    <property type="entry name" value="HD"/>
    <property type="match status" value="1"/>
</dbReference>
<dbReference type="SUPFAM" id="SSF81301">
    <property type="entry name" value="Nucleotidyltransferase"/>
    <property type="match status" value="1"/>
</dbReference>
<reference evidence="13 14" key="1">
    <citation type="submission" date="2024-09" db="EMBL/GenBank/DDBJ databases">
        <authorList>
            <person name="D'Angelo T."/>
        </authorList>
    </citation>
    <scope>NUCLEOTIDE SEQUENCE [LARGE SCALE GENOMIC DNA]</scope>
    <source>
        <strain evidence="13">SAG AM-311-F02</strain>
    </source>
</reference>
<dbReference type="InterPro" id="IPR002646">
    <property type="entry name" value="PolA_pol_head_dom"/>
</dbReference>
<organism evidence="13 14">
    <name type="scientific">Eiseniibacteriota bacterium</name>
    <dbReference type="NCBI Taxonomy" id="2212470"/>
    <lineage>
        <taxon>Bacteria</taxon>
        <taxon>Candidatus Eiseniibacteriota</taxon>
    </lineage>
</organism>
<dbReference type="Gene3D" id="3.30.460.10">
    <property type="entry name" value="Beta Polymerase, domain 2"/>
    <property type="match status" value="1"/>
</dbReference>
<dbReference type="InterPro" id="IPR050124">
    <property type="entry name" value="tRNA_CCA-adding_enzyme"/>
</dbReference>
<keyword evidence="10 11" id="KW-0694">RNA-binding</keyword>
<keyword evidence="14" id="KW-1185">Reference proteome</keyword>
<evidence type="ECO:0000256" key="4">
    <source>
        <dbReference type="ARBA" id="ARBA00022695"/>
    </source>
</evidence>
<evidence type="ECO:0000256" key="8">
    <source>
        <dbReference type="ARBA" id="ARBA00022840"/>
    </source>
</evidence>
<evidence type="ECO:0000256" key="3">
    <source>
        <dbReference type="ARBA" id="ARBA00022694"/>
    </source>
</evidence>
<evidence type="ECO:0000256" key="6">
    <source>
        <dbReference type="ARBA" id="ARBA00022741"/>
    </source>
</evidence>
<keyword evidence="9" id="KW-0460">Magnesium</keyword>
<evidence type="ECO:0000256" key="11">
    <source>
        <dbReference type="RuleBase" id="RU003953"/>
    </source>
</evidence>
<evidence type="ECO:0000313" key="14">
    <source>
        <dbReference type="Proteomes" id="UP001594288"/>
    </source>
</evidence>
<evidence type="ECO:0000256" key="1">
    <source>
        <dbReference type="ARBA" id="ARBA00001946"/>
    </source>
</evidence>
<dbReference type="Gene3D" id="1.10.3090.10">
    <property type="entry name" value="cca-adding enzyme, domain 2"/>
    <property type="match status" value="1"/>
</dbReference>
<dbReference type="Pfam" id="PF12627">
    <property type="entry name" value="PolyA_pol_RNAbd"/>
    <property type="match status" value="1"/>
</dbReference>
<accession>A0ABV6YQ01</accession>
<dbReference type="EMBL" id="JBHPEI010000075">
    <property type="protein sequence ID" value="MFC1800156.1"/>
    <property type="molecule type" value="Genomic_DNA"/>
</dbReference>
<evidence type="ECO:0000313" key="13">
    <source>
        <dbReference type="EMBL" id="MFC1800156.1"/>
    </source>
</evidence>
<dbReference type="CDD" id="cd00077">
    <property type="entry name" value="HDc"/>
    <property type="match status" value="1"/>
</dbReference>
<keyword evidence="7" id="KW-0692">RNA repair</keyword>
<sequence length="462" mass="52149">MRGSAQIKRRPGLRAASVRPEHARVAGEIASFLRRRRARGYIVGGMLRDHLAGLSSDDMDLVVRGESPIRIAEHLHRSLGFSRPVVFSRFKTVFTTREDLSLEICPLHRDPALDSKRRDFTVNCLYADVARVRGRLKRTDILDPTGLGLKDLRAGLLRTPVDPVDTLWLDPVRILRAVRFGATLGFRLEPGLRETIPRLAYLLRRVAAERVRDELVRIITSRSPVSSFRLMQSTGILSVILPEVDRTAGFDQDTPYHSYDLFTHTLKTAAYVRPDLKLRMAALLHDLGKMDTRTRRQGRSVYYGHDEESARIAKAVLRRLKFPGKMAADVTFLVGGHMINYSTGWSDRAVRRLMRKMDGHLEDVLALVEADRKAQHPDPRPAGNIRELKRRIAGLEKDGCRLPVLPVTGHDIMAILGLKQGPVVGRAKEFLLEEAMKRRGRLTVDDCRRLLAGWRDAAPGRA</sequence>
<feature type="domain" description="HD/PDEase" evidence="12">
    <location>
        <begin position="257"/>
        <end position="385"/>
    </location>
</feature>
<keyword evidence="4" id="KW-0548">Nucleotidyltransferase</keyword>
<name>A0ABV6YQ01_UNCEI</name>
<keyword evidence="6" id="KW-0547">Nucleotide-binding</keyword>
<comment type="similarity">
    <text evidence="11">Belongs to the tRNA nucleotidyltransferase/poly(A) polymerase family.</text>
</comment>
<keyword evidence="3" id="KW-0819">tRNA processing</keyword>
<dbReference type="InterPro" id="IPR043519">
    <property type="entry name" value="NT_sf"/>
</dbReference>
<comment type="caution">
    <text evidence="13">The sequence shown here is derived from an EMBL/GenBank/DDBJ whole genome shotgun (WGS) entry which is preliminary data.</text>
</comment>
<dbReference type="Pfam" id="PF01743">
    <property type="entry name" value="PolyA_pol"/>
    <property type="match status" value="2"/>
</dbReference>
<keyword evidence="8" id="KW-0067">ATP-binding</keyword>
<protein>
    <submittedName>
        <fullName evidence="13">CCA tRNA nucleotidyltransferase</fullName>
    </submittedName>
</protein>
<comment type="cofactor">
    <cofactor evidence="1">
        <name>Mg(2+)</name>
        <dbReference type="ChEBI" id="CHEBI:18420"/>
    </cofactor>
</comment>
<dbReference type="InterPro" id="IPR006675">
    <property type="entry name" value="HDIG_dom"/>
</dbReference>
<evidence type="ECO:0000256" key="10">
    <source>
        <dbReference type="ARBA" id="ARBA00022884"/>
    </source>
</evidence>
<gene>
    <name evidence="13" type="ORF">ACFL2Z_04515</name>
</gene>
<dbReference type="SUPFAM" id="SSF81891">
    <property type="entry name" value="Poly A polymerase C-terminal region-like"/>
    <property type="match status" value="1"/>
</dbReference>
<dbReference type="InterPro" id="IPR032828">
    <property type="entry name" value="PolyA_RNA-bd"/>
</dbReference>
<dbReference type="InterPro" id="IPR006674">
    <property type="entry name" value="HD_domain"/>
</dbReference>
<evidence type="ECO:0000256" key="2">
    <source>
        <dbReference type="ARBA" id="ARBA00022679"/>
    </source>
</evidence>
<keyword evidence="5" id="KW-0479">Metal-binding</keyword>
<proteinExistence type="inferred from homology"/>
<dbReference type="NCBIfam" id="TIGR00277">
    <property type="entry name" value="HDIG"/>
    <property type="match status" value="1"/>
</dbReference>
<dbReference type="SMART" id="SM00471">
    <property type="entry name" value="HDc"/>
    <property type="match status" value="1"/>
</dbReference>
<evidence type="ECO:0000259" key="12">
    <source>
        <dbReference type="SMART" id="SM00471"/>
    </source>
</evidence>
<evidence type="ECO:0000256" key="5">
    <source>
        <dbReference type="ARBA" id="ARBA00022723"/>
    </source>
</evidence>
<evidence type="ECO:0000256" key="7">
    <source>
        <dbReference type="ARBA" id="ARBA00022800"/>
    </source>
</evidence>
<dbReference type="PANTHER" id="PTHR47545:SF1">
    <property type="entry name" value="MULTIFUNCTIONAL CCA PROTEIN"/>
    <property type="match status" value="1"/>
</dbReference>